<evidence type="ECO:0000313" key="4">
    <source>
        <dbReference type="Proteomes" id="UP000486351"/>
    </source>
</evidence>
<reference evidence="3 4" key="1">
    <citation type="submission" date="2018-09" db="EMBL/GenBank/DDBJ databases">
        <title>Genomic investigation of the strawberry pathogen Phytophthora fragariae indicates pathogenicity is determined by transcriptional variation in three key races.</title>
        <authorList>
            <person name="Adams T.M."/>
            <person name="Armitage A.D."/>
            <person name="Sobczyk M.K."/>
            <person name="Bates H.J."/>
            <person name="Dunwell J.M."/>
            <person name="Nellist C.F."/>
            <person name="Harrison R.J."/>
        </authorList>
    </citation>
    <scope>NUCLEOTIDE SEQUENCE [LARGE SCALE GENOMIC DNA]</scope>
    <source>
        <strain evidence="3 4">NOV-77</strain>
    </source>
</reference>
<evidence type="ECO:0008006" key="5">
    <source>
        <dbReference type="Google" id="ProtNLM"/>
    </source>
</evidence>
<evidence type="ECO:0000256" key="2">
    <source>
        <dbReference type="SAM" id="SignalP"/>
    </source>
</evidence>
<feature type="chain" id="PRO_5026139288" description="Secreted protein" evidence="2">
    <location>
        <begin position="21"/>
        <end position="124"/>
    </location>
</feature>
<evidence type="ECO:0000313" key="3">
    <source>
        <dbReference type="EMBL" id="KAE9310463.1"/>
    </source>
</evidence>
<accession>A0A6G0R0I9</accession>
<proteinExistence type="predicted"/>
<dbReference type="AlphaFoldDB" id="A0A6G0R0I9"/>
<feature type="signal peptide" evidence="2">
    <location>
        <begin position="1"/>
        <end position="20"/>
    </location>
</feature>
<sequence length="124" mass="13667">MPLASHHCVLLLVAYQPVRTCHLSSQPSLRRLWGLSFQSLFFTATTQITSLCHTNTTAPRRVHQRQSAPDPPPINDVAQLEERRAPSLGCLFNPGLSYHRQTGWGSHAPTAFNHCATPDGASLI</sequence>
<dbReference type="EMBL" id="QXFY01001744">
    <property type="protein sequence ID" value="KAE9310463.1"/>
    <property type="molecule type" value="Genomic_DNA"/>
</dbReference>
<comment type="caution">
    <text evidence="3">The sequence shown here is derived from an EMBL/GenBank/DDBJ whole genome shotgun (WGS) entry which is preliminary data.</text>
</comment>
<dbReference type="Proteomes" id="UP000486351">
    <property type="component" value="Unassembled WGS sequence"/>
</dbReference>
<organism evidence="3 4">
    <name type="scientific">Phytophthora fragariae</name>
    <dbReference type="NCBI Taxonomy" id="53985"/>
    <lineage>
        <taxon>Eukaryota</taxon>
        <taxon>Sar</taxon>
        <taxon>Stramenopiles</taxon>
        <taxon>Oomycota</taxon>
        <taxon>Peronosporomycetes</taxon>
        <taxon>Peronosporales</taxon>
        <taxon>Peronosporaceae</taxon>
        <taxon>Phytophthora</taxon>
    </lineage>
</organism>
<keyword evidence="2" id="KW-0732">Signal</keyword>
<protein>
    <recommendedName>
        <fullName evidence="5">Secreted protein</fullName>
    </recommendedName>
</protein>
<feature type="region of interest" description="Disordered" evidence="1">
    <location>
        <begin position="56"/>
        <end position="75"/>
    </location>
</feature>
<evidence type="ECO:0000256" key="1">
    <source>
        <dbReference type="SAM" id="MobiDB-lite"/>
    </source>
</evidence>
<gene>
    <name evidence="3" type="ORF">PF008_g20456</name>
</gene>
<name>A0A6G0R0I9_9STRA</name>